<reference evidence="2" key="2">
    <citation type="journal article" date="2023" name="Science">
        <title>Genomic signatures of disease resistance in endangered staghorn corals.</title>
        <authorList>
            <person name="Vollmer S.V."/>
            <person name="Selwyn J.D."/>
            <person name="Despard B.A."/>
            <person name="Roesel C.L."/>
        </authorList>
    </citation>
    <scope>NUCLEOTIDE SEQUENCE</scope>
    <source>
        <strain evidence="2">K2</strain>
    </source>
</reference>
<accession>A0AAD9V7Q6</accession>
<protein>
    <submittedName>
        <fullName evidence="2">Uncharacterized protein</fullName>
    </submittedName>
</protein>
<dbReference type="AlphaFoldDB" id="A0AAD9V7Q6"/>
<dbReference type="Proteomes" id="UP001249851">
    <property type="component" value="Unassembled WGS sequence"/>
</dbReference>
<keyword evidence="3" id="KW-1185">Reference proteome</keyword>
<evidence type="ECO:0000256" key="1">
    <source>
        <dbReference type="SAM" id="SignalP"/>
    </source>
</evidence>
<evidence type="ECO:0000313" key="2">
    <source>
        <dbReference type="EMBL" id="KAK2563840.1"/>
    </source>
</evidence>
<dbReference type="EMBL" id="JARQWQ010000024">
    <property type="protein sequence ID" value="KAK2563840.1"/>
    <property type="molecule type" value="Genomic_DNA"/>
</dbReference>
<feature type="chain" id="PRO_5042236577" evidence="1">
    <location>
        <begin position="23"/>
        <end position="211"/>
    </location>
</feature>
<evidence type="ECO:0000313" key="3">
    <source>
        <dbReference type="Proteomes" id="UP001249851"/>
    </source>
</evidence>
<keyword evidence="1" id="KW-0732">Signal</keyword>
<comment type="caution">
    <text evidence="2">The sequence shown here is derived from an EMBL/GenBank/DDBJ whole genome shotgun (WGS) entry which is preliminary data.</text>
</comment>
<name>A0AAD9V7Q6_ACRCE</name>
<sequence length="211" mass="23805">MEAYKVLIAVISITALSSFTHGAPSYGTASTAEVLINYVIPRRVESAIQEMKNVHQLIKSTKYIQDSLVKMPNLNAQSCSSTQELKDNLAIAYKKLLDFRSPLYMAFSYEEKQGHAHLAAIIKDTSYYLNGSIGVMQRLMTERQFPVPSVQSHSSEADLNQFCREYLQALVNNDLISLVITNDVVKIYRNYLIFYTLTAVNVEISNCISFK</sequence>
<feature type="signal peptide" evidence="1">
    <location>
        <begin position="1"/>
        <end position="22"/>
    </location>
</feature>
<proteinExistence type="predicted"/>
<reference evidence="2" key="1">
    <citation type="journal article" date="2023" name="G3 (Bethesda)">
        <title>Whole genome assembly and annotation of the endangered Caribbean coral Acropora cervicornis.</title>
        <authorList>
            <person name="Selwyn J.D."/>
            <person name="Vollmer S.V."/>
        </authorList>
    </citation>
    <scope>NUCLEOTIDE SEQUENCE</scope>
    <source>
        <strain evidence="2">K2</strain>
    </source>
</reference>
<organism evidence="2 3">
    <name type="scientific">Acropora cervicornis</name>
    <name type="common">Staghorn coral</name>
    <dbReference type="NCBI Taxonomy" id="6130"/>
    <lineage>
        <taxon>Eukaryota</taxon>
        <taxon>Metazoa</taxon>
        <taxon>Cnidaria</taxon>
        <taxon>Anthozoa</taxon>
        <taxon>Hexacorallia</taxon>
        <taxon>Scleractinia</taxon>
        <taxon>Astrocoeniina</taxon>
        <taxon>Acroporidae</taxon>
        <taxon>Acropora</taxon>
    </lineage>
</organism>
<gene>
    <name evidence="2" type="ORF">P5673_012845</name>
</gene>